<evidence type="ECO:0000313" key="2">
    <source>
        <dbReference type="Proteomes" id="UP001218188"/>
    </source>
</evidence>
<keyword evidence="2" id="KW-1185">Reference proteome</keyword>
<dbReference type="Proteomes" id="UP001218188">
    <property type="component" value="Unassembled WGS sequence"/>
</dbReference>
<evidence type="ECO:0000313" key="1">
    <source>
        <dbReference type="EMBL" id="KAJ7018008.1"/>
    </source>
</evidence>
<name>A0AAD6WL42_9AGAR</name>
<gene>
    <name evidence="1" type="ORF">C8F04DRAFT_1278409</name>
</gene>
<comment type="caution">
    <text evidence="1">The sequence shown here is derived from an EMBL/GenBank/DDBJ whole genome shotgun (WGS) entry which is preliminary data.</text>
</comment>
<sequence>MISARPPFLLGAPVQFHAFGGAASSSRLVRPTRTPPHAVPAFCVECRRARGTVLRARGRWNSYACPSIRVPFVLVLVHPRPRLSSSSSTVAPARHPTPCPLRISRPTRIKRGVCAPSPHTSSVPAVGIECRMCADAQPLVPFILVHPRLRLSPPHLPSCVPRPPRRPRIPLPT</sequence>
<organism evidence="1 2">
    <name type="scientific">Mycena alexandri</name>
    <dbReference type="NCBI Taxonomy" id="1745969"/>
    <lineage>
        <taxon>Eukaryota</taxon>
        <taxon>Fungi</taxon>
        <taxon>Dikarya</taxon>
        <taxon>Basidiomycota</taxon>
        <taxon>Agaricomycotina</taxon>
        <taxon>Agaricomycetes</taxon>
        <taxon>Agaricomycetidae</taxon>
        <taxon>Agaricales</taxon>
        <taxon>Marasmiineae</taxon>
        <taxon>Mycenaceae</taxon>
        <taxon>Mycena</taxon>
    </lineage>
</organism>
<dbReference type="EMBL" id="JARJCM010000366">
    <property type="protein sequence ID" value="KAJ7018008.1"/>
    <property type="molecule type" value="Genomic_DNA"/>
</dbReference>
<accession>A0AAD6WL42</accession>
<proteinExistence type="predicted"/>
<protein>
    <submittedName>
        <fullName evidence="1">Uncharacterized protein</fullName>
    </submittedName>
</protein>
<reference evidence="1" key="1">
    <citation type="submission" date="2023-03" db="EMBL/GenBank/DDBJ databases">
        <title>Massive genome expansion in bonnet fungi (Mycena s.s.) driven by repeated elements and novel gene families across ecological guilds.</title>
        <authorList>
            <consortium name="Lawrence Berkeley National Laboratory"/>
            <person name="Harder C.B."/>
            <person name="Miyauchi S."/>
            <person name="Viragh M."/>
            <person name="Kuo A."/>
            <person name="Thoen E."/>
            <person name="Andreopoulos B."/>
            <person name="Lu D."/>
            <person name="Skrede I."/>
            <person name="Drula E."/>
            <person name="Henrissat B."/>
            <person name="Morin E."/>
            <person name="Kohler A."/>
            <person name="Barry K."/>
            <person name="LaButti K."/>
            <person name="Morin E."/>
            <person name="Salamov A."/>
            <person name="Lipzen A."/>
            <person name="Mereny Z."/>
            <person name="Hegedus B."/>
            <person name="Baldrian P."/>
            <person name="Stursova M."/>
            <person name="Weitz H."/>
            <person name="Taylor A."/>
            <person name="Grigoriev I.V."/>
            <person name="Nagy L.G."/>
            <person name="Martin F."/>
            <person name="Kauserud H."/>
        </authorList>
    </citation>
    <scope>NUCLEOTIDE SEQUENCE</scope>
    <source>
        <strain evidence="1">CBHHK200</strain>
    </source>
</reference>
<dbReference type="AlphaFoldDB" id="A0AAD6WL42"/>